<dbReference type="EMBL" id="BANU01000014">
    <property type="protein sequence ID" value="GAC61085.1"/>
    <property type="molecule type" value="Genomic_DNA"/>
</dbReference>
<reference evidence="1 2" key="1">
    <citation type="submission" date="2012-12" db="EMBL/GenBank/DDBJ databases">
        <title>Whole genome shotgun sequence of Gordonia sihwensis NBRC 108236.</title>
        <authorList>
            <person name="Yoshida I."/>
            <person name="Hosoyama A."/>
            <person name="Tsuchikane K."/>
            <person name="Ando Y."/>
            <person name="Baba S."/>
            <person name="Ohji S."/>
            <person name="Hamada M."/>
            <person name="Tamura T."/>
            <person name="Yamazoe A."/>
            <person name="Yamazaki S."/>
            <person name="Fujita N."/>
        </authorList>
    </citation>
    <scope>NUCLEOTIDE SEQUENCE [LARGE SCALE GENOMIC DNA]</scope>
    <source>
        <strain evidence="1 2">NBRC 108236</strain>
    </source>
</reference>
<organism evidence="1 2">
    <name type="scientific">Gordonia sihwensis NBRC 108236</name>
    <dbReference type="NCBI Taxonomy" id="1223544"/>
    <lineage>
        <taxon>Bacteria</taxon>
        <taxon>Bacillati</taxon>
        <taxon>Actinomycetota</taxon>
        <taxon>Actinomycetes</taxon>
        <taxon>Mycobacteriales</taxon>
        <taxon>Gordoniaceae</taxon>
        <taxon>Gordonia</taxon>
    </lineage>
</organism>
<evidence type="ECO:0008006" key="3">
    <source>
        <dbReference type="Google" id="ProtNLM"/>
    </source>
</evidence>
<sequence>MGSGGDFNSGGPAHPVAGIILVARGDERNPAGDGDVPTEQRLMACVSSLGAGGCKDIYVALGARVVPAPDTSSTTLYLPEWYDSLDACSSAALKFVDQHPSLAGAVIQTLDSPDAGSIAVARVIEAAADCPTSLCRAAFGGRPAQPFYLGAERVREAIAELGAGLPAVRYLVAHRDDMVLVDCTDLGNPADSPL</sequence>
<proteinExistence type="predicted"/>
<protein>
    <recommendedName>
        <fullName evidence="3">MobA-like NTP transferase domain-containing protein</fullName>
    </recommendedName>
</protein>
<dbReference type="Proteomes" id="UP000035083">
    <property type="component" value="Unassembled WGS sequence"/>
</dbReference>
<dbReference type="AlphaFoldDB" id="L7LIY5"/>
<comment type="caution">
    <text evidence="1">The sequence shown here is derived from an EMBL/GenBank/DDBJ whole genome shotgun (WGS) entry which is preliminary data.</text>
</comment>
<name>L7LIY5_9ACTN</name>
<evidence type="ECO:0000313" key="1">
    <source>
        <dbReference type="EMBL" id="GAC61085.1"/>
    </source>
</evidence>
<gene>
    <name evidence="1" type="ORF">GSI01S_14_01030</name>
</gene>
<keyword evidence="2" id="KW-1185">Reference proteome</keyword>
<dbReference type="eggNOG" id="COG2068">
    <property type="taxonomic scope" value="Bacteria"/>
</dbReference>
<accession>L7LIY5</accession>
<evidence type="ECO:0000313" key="2">
    <source>
        <dbReference type="Proteomes" id="UP000035083"/>
    </source>
</evidence>